<evidence type="ECO:0000313" key="1">
    <source>
        <dbReference type="EMBL" id="KAI3758335.1"/>
    </source>
</evidence>
<sequence>MDVAANTTVITDLTNQIGSVRAKIDSQDKVLQAILHHLKNSPTPAPSFTKTNRKYLKMVTEFGVLATTAFSKLEDKVKKQAALQKKKTVAKKSKKDKKVEDMAKTSLVADTDATLNEDKEGEKNKENAIIEGEQNIIPSIIDEGDEYDNSTFIV</sequence>
<name>A0ACB9EHY5_ARCLA</name>
<keyword evidence="2" id="KW-1185">Reference proteome</keyword>
<protein>
    <submittedName>
        <fullName evidence="1">Uncharacterized protein</fullName>
    </submittedName>
</protein>
<proteinExistence type="predicted"/>
<reference evidence="2" key="1">
    <citation type="journal article" date="2022" name="Mol. Ecol. Resour.">
        <title>The genomes of chicory, endive, great burdock and yacon provide insights into Asteraceae palaeo-polyploidization history and plant inulin production.</title>
        <authorList>
            <person name="Fan W."/>
            <person name="Wang S."/>
            <person name="Wang H."/>
            <person name="Wang A."/>
            <person name="Jiang F."/>
            <person name="Liu H."/>
            <person name="Zhao H."/>
            <person name="Xu D."/>
            <person name="Zhang Y."/>
        </authorList>
    </citation>
    <scope>NUCLEOTIDE SEQUENCE [LARGE SCALE GENOMIC DNA]</scope>
    <source>
        <strain evidence="2">cv. Niubang</strain>
    </source>
</reference>
<reference evidence="1 2" key="2">
    <citation type="journal article" date="2022" name="Mol. Ecol. Resour.">
        <title>The genomes of chicory, endive, great burdock and yacon provide insights into Asteraceae paleo-polyploidization history and plant inulin production.</title>
        <authorList>
            <person name="Fan W."/>
            <person name="Wang S."/>
            <person name="Wang H."/>
            <person name="Wang A."/>
            <person name="Jiang F."/>
            <person name="Liu H."/>
            <person name="Zhao H."/>
            <person name="Xu D."/>
            <person name="Zhang Y."/>
        </authorList>
    </citation>
    <scope>NUCLEOTIDE SEQUENCE [LARGE SCALE GENOMIC DNA]</scope>
    <source>
        <strain evidence="2">cv. Niubang</strain>
    </source>
</reference>
<dbReference type="Proteomes" id="UP001055879">
    <property type="component" value="Linkage Group LG02"/>
</dbReference>
<comment type="caution">
    <text evidence="1">The sequence shown here is derived from an EMBL/GenBank/DDBJ whole genome shotgun (WGS) entry which is preliminary data.</text>
</comment>
<gene>
    <name evidence="1" type="ORF">L6452_05895</name>
</gene>
<accession>A0ACB9EHY5</accession>
<evidence type="ECO:0000313" key="2">
    <source>
        <dbReference type="Proteomes" id="UP001055879"/>
    </source>
</evidence>
<organism evidence="1 2">
    <name type="scientific">Arctium lappa</name>
    <name type="common">Greater burdock</name>
    <name type="synonym">Lappa major</name>
    <dbReference type="NCBI Taxonomy" id="4217"/>
    <lineage>
        <taxon>Eukaryota</taxon>
        <taxon>Viridiplantae</taxon>
        <taxon>Streptophyta</taxon>
        <taxon>Embryophyta</taxon>
        <taxon>Tracheophyta</taxon>
        <taxon>Spermatophyta</taxon>
        <taxon>Magnoliopsida</taxon>
        <taxon>eudicotyledons</taxon>
        <taxon>Gunneridae</taxon>
        <taxon>Pentapetalae</taxon>
        <taxon>asterids</taxon>
        <taxon>campanulids</taxon>
        <taxon>Asterales</taxon>
        <taxon>Asteraceae</taxon>
        <taxon>Carduoideae</taxon>
        <taxon>Cardueae</taxon>
        <taxon>Arctiinae</taxon>
        <taxon>Arctium</taxon>
    </lineage>
</organism>
<dbReference type="EMBL" id="CM042048">
    <property type="protein sequence ID" value="KAI3758335.1"/>
    <property type="molecule type" value="Genomic_DNA"/>
</dbReference>